<dbReference type="EMBL" id="JAPTHD010000002">
    <property type="protein sequence ID" value="MDV5823379.1"/>
    <property type="molecule type" value="Genomic_DNA"/>
</dbReference>
<organism evidence="2 3">
    <name type="scientific">Sphingobium naphthae</name>
    <dbReference type="NCBI Taxonomy" id="1886786"/>
    <lineage>
        <taxon>Bacteria</taxon>
        <taxon>Pseudomonadati</taxon>
        <taxon>Pseudomonadota</taxon>
        <taxon>Alphaproteobacteria</taxon>
        <taxon>Sphingomonadales</taxon>
        <taxon>Sphingomonadaceae</taxon>
        <taxon>Sphingobium</taxon>
    </lineage>
</organism>
<keyword evidence="3" id="KW-1185">Reference proteome</keyword>
<evidence type="ECO:0000256" key="1">
    <source>
        <dbReference type="SAM" id="Phobius"/>
    </source>
</evidence>
<keyword evidence="1" id="KW-1133">Transmembrane helix</keyword>
<feature type="transmembrane region" description="Helical" evidence="1">
    <location>
        <begin position="6"/>
        <end position="28"/>
    </location>
</feature>
<dbReference type="Proteomes" id="UP001185984">
    <property type="component" value="Unassembled WGS sequence"/>
</dbReference>
<feature type="transmembrane region" description="Helical" evidence="1">
    <location>
        <begin position="72"/>
        <end position="95"/>
    </location>
</feature>
<accession>A0ABU3ZV18</accession>
<dbReference type="RefSeq" id="WP_317516368.1">
    <property type="nucleotide sequence ID" value="NZ_JAPTHD010000002.1"/>
</dbReference>
<reference evidence="3" key="1">
    <citation type="journal article" date="2022" name="J Environ Chem Eng">
        <title>Biodegradation of petroleum oil using a constructed nonpathogenic and heavy metal-tolerant bacterial consortium isolated from marine sponges.</title>
        <authorList>
            <person name="Dechsakulwatana C."/>
            <person name="Rungsihiranrut A."/>
            <person name="Muangchinda C."/>
            <person name="Ningthoujam R."/>
            <person name="Klankeo P."/>
            <person name="Pinyakong O."/>
        </authorList>
    </citation>
    <scope>NUCLEOTIDE SEQUENCE [LARGE SCALE GENOMIC DNA]</scope>
    <source>
        <strain evidence="3">MO2-4</strain>
    </source>
</reference>
<protein>
    <submittedName>
        <fullName evidence="2">Uncharacterized protein</fullName>
    </submittedName>
</protein>
<feature type="transmembrane region" description="Helical" evidence="1">
    <location>
        <begin position="40"/>
        <end position="66"/>
    </location>
</feature>
<keyword evidence="1" id="KW-0812">Transmembrane</keyword>
<keyword evidence="1" id="KW-0472">Membrane</keyword>
<evidence type="ECO:0000313" key="2">
    <source>
        <dbReference type="EMBL" id="MDV5823379.1"/>
    </source>
</evidence>
<sequence>MILLRALARLALIYAGVLILGFLAYIGLIRTPLLADVEILFYRGVLVAAILALLLIMAGIGALRWLRLEPATLVGSVALSLAFNISFLIVFPVTFDRSITMFLLARIERQDGQLDATALERLYIRQYLGDMRQIDRRIAEQAESGNIEVRNGHIRITPQGRRLLQGARVVGDWFDADPRFVTAPAPLQHGH</sequence>
<gene>
    <name evidence="2" type="ORF">O0R41_07190</name>
</gene>
<name>A0ABU3ZV18_9SPHN</name>
<evidence type="ECO:0000313" key="3">
    <source>
        <dbReference type="Proteomes" id="UP001185984"/>
    </source>
</evidence>
<proteinExistence type="predicted"/>
<comment type="caution">
    <text evidence="2">The sequence shown here is derived from an EMBL/GenBank/DDBJ whole genome shotgun (WGS) entry which is preliminary data.</text>
</comment>